<protein>
    <submittedName>
        <fullName evidence="1">Uncharacterized protein</fullName>
    </submittedName>
</protein>
<reference evidence="2" key="1">
    <citation type="submission" date="2014-09" db="EMBL/GenBank/DDBJ databases">
        <authorList>
            <person name="Sharma Rahul"/>
            <person name="Thines Marco"/>
        </authorList>
    </citation>
    <scope>NUCLEOTIDE SEQUENCE [LARGE SCALE GENOMIC DNA]</scope>
</reference>
<keyword evidence="2" id="KW-1185">Reference proteome</keyword>
<dbReference type="AlphaFoldDB" id="A0A0P1AQN5"/>
<name>A0A0P1AQN5_PLAHL</name>
<dbReference type="GeneID" id="36408764"/>
<accession>A0A0P1AQN5</accession>
<dbReference type="EMBL" id="CCYD01000667">
    <property type="protein sequence ID" value="CEG43516.1"/>
    <property type="molecule type" value="Genomic_DNA"/>
</dbReference>
<evidence type="ECO:0000313" key="1">
    <source>
        <dbReference type="EMBL" id="CEG43516.1"/>
    </source>
</evidence>
<sequence>MVPETETNDYVPIEFLLGARVQRYTKKFTRNFQDGSVKSTHLFEPSIHPRRREEQARQLLQRILNEKNTDMGTSSLVPRLQSEMNYKDVDLSPIRINRSQKHEIQYEKKRSHISLLDVTGIATRPVKNQHHTRHALNEYEKMNKQVHLSRKHSHILSKKILLLESIEKGDRSNNVMNESNVPSRQLLDSNYAQQSPVLVSRTLKARPLSPRRDLNETLLSISQNKNESHVDLQKKHKQLHELLAQRQREIFIGSATGLFLGGGFMSKSSKPTSLKRCASSVSDDYGKIQGAQMALLPLRQTNRPTLRHSEGNSQAVPS</sequence>
<dbReference type="OrthoDB" id="128464at2759"/>
<dbReference type="OMA" id="FTRTALH"/>
<dbReference type="Proteomes" id="UP000054928">
    <property type="component" value="Unassembled WGS sequence"/>
</dbReference>
<proteinExistence type="predicted"/>
<organism evidence="1 2">
    <name type="scientific">Plasmopara halstedii</name>
    <name type="common">Downy mildew of sunflower</name>
    <dbReference type="NCBI Taxonomy" id="4781"/>
    <lineage>
        <taxon>Eukaryota</taxon>
        <taxon>Sar</taxon>
        <taxon>Stramenopiles</taxon>
        <taxon>Oomycota</taxon>
        <taxon>Peronosporomycetes</taxon>
        <taxon>Peronosporales</taxon>
        <taxon>Peronosporaceae</taxon>
        <taxon>Plasmopara</taxon>
    </lineage>
</organism>
<evidence type="ECO:0000313" key="2">
    <source>
        <dbReference type="Proteomes" id="UP000054928"/>
    </source>
</evidence>
<dbReference type="RefSeq" id="XP_024579885.1">
    <property type="nucleotide sequence ID" value="XM_024729516.1"/>
</dbReference>